<sequence>MKLIQLLCKMKLLGGANVMEKVLQTLWLDKLQEGIKTILIVSKEKLDNLSTKANKIYKMKSSTEVYTIGADNSVLSTLLDKISNLEKQESGLKVHREFSK</sequence>
<reference evidence="1" key="1">
    <citation type="submission" date="2020-07" db="EMBL/GenBank/DDBJ databases">
        <title>Multicomponent nature underlies the extraordinary mechanical properties of spider dragline silk.</title>
        <authorList>
            <person name="Kono N."/>
            <person name="Nakamura H."/>
            <person name="Mori M."/>
            <person name="Yoshida Y."/>
            <person name="Ohtoshi R."/>
            <person name="Malay A.D."/>
            <person name="Moran D.A.P."/>
            <person name="Tomita M."/>
            <person name="Numata K."/>
            <person name="Arakawa K."/>
        </authorList>
    </citation>
    <scope>NUCLEOTIDE SEQUENCE</scope>
</reference>
<comment type="caution">
    <text evidence="1">The sequence shown here is derived from an EMBL/GenBank/DDBJ whole genome shotgun (WGS) entry which is preliminary data.</text>
</comment>
<evidence type="ECO:0000313" key="1">
    <source>
        <dbReference type="EMBL" id="GFQ82554.1"/>
    </source>
</evidence>
<evidence type="ECO:0000313" key="2">
    <source>
        <dbReference type="Proteomes" id="UP000887116"/>
    </source>
</evidence>
<dbReference type="Proteomes" id="UP000887116">
    <property type="component" value="Unassembled WGS sequence"/>
</dbReference>
<gene>
    <name evidence="1" type="primary">AVEN_149480_1</name>
    <name evidence="1" type="ORF">TNCT_704941</name>
</gene>
<keyword evidence="2" id="KW-1185">Reference proteome</keyword>
<dbReference type="OrthoDB" id="8066980at2759"/>
<dbReference type="PANTHER" id="PTHR33327:SF3">
    <property type="entry name" value="RNA-DIRECTED DNA POLYMERASE"/>
    <property type="match status" value="1"/>
</dbReference>
<organism evidence="1 2">
    <name type="scientific">Trichonephila clavata</name>
    <name type="common">Joro spider</name>
    <name type="synonym">Nephila clavata</name>
    <dbReference type="NCBI Taxonomy" id="2740835"/>
    <lineage>
        <taxon>Eukaryota</taxon>
        <taxon>Metazoa</taxon>
        <taxon>Ecdysozoa</taxon>
        <taxon>Arthropoda</taxon>
        <taxon>Chelicerata</taxon>
        <taxon>Arachnida</taxon>
        <taxon>Araneae</taxon>
        <taxon>Araneomorphae</taxon>
        <taxon>Entelegynae</taxon>
        <taxon>Araneoidea</taxon>
        <taxon>Nephilidae</taxon>
        <taxon>Trichonephila</taxon>
    </lineage>
</organism>
<protein>
    <submittedName>
        <fullName evidence="1">Uncharacterized protein</fullName>
    </submittedName>
</protein>
<dbReference type="EMBL" id="BMAO01002691">
    <property type="protein sequence ID" value="GFQ82554.1"/>
    <property type="molecule type" value="Genomic_DNA"/>
</dbReference>
<dbReference type="PANTHER" id="PTHR33327">
    <property type="entry name" value="ENDONUCLEASE"/>
    <property type="match status" value="1"/>
</dbReference>
<proteinExistence type="predicted"/>
<accession>A0A8X6H9R0</accession>
<name>A0A8X6H9R0_TRICU</name>
<dbReference type="AlphaFoldDB" id="A0A8X6H9R0"/>